<dbReference type="SUPFAM" id="SSF48029">
    <property type="entry name" value="FliG"/>
    <property type="match status" value="1"/>
</dbReference>
<sequence>MEILAKKDATGLNLLEFGPVTIEMSNEVVKALYQVIDQRLSESATAETEILQKKLNAYKVLASKMRAVDDRIIQKFAVQLLPEQLVTLVRLSGTDSFYQKVLRNLSKQNRRQFEIDYQEFKQITVHQACIYMEQIVPYIKKAAQEQRAMQEQVR</sequence>
<dbReference type="InterPro" id="IPR023087">
    <property type="entry name" value="Flg_Motor_Flig_C"/>
</dbReference>
<evidence type="ECO:0000313" key="3">
    <source>
        <dbReference type="Proteomes" id="UP000501466"/>
    </source>
</evidence>
<dbReference type="Pfam" id="PF01706">
    <property type="entry name" value="FliG_C"/>
    <property type="match status" value="1"/>
</dbReference>
<name>A0A6F8PL44_9GAMM</name>
<dbReference type="RefSeq" id="WP_173290552.1">
    <property type="nucleotide sequence ID" value="NZ_AP021888.1"/>
</dbReference>
<protein>
    <recommendedName>
        <fullName evidence="1">Flagellar motor switch protein FliG C-terminal domain-containing protein</fullName>
    </recommendedName>
</protein>
<evidence type="ECO:0000259" key="1">
    <source>
        <dbReference type="Pfam" id="PF01706"/>
    </source>
</evidence>
<keyword evidence="3" id="KW-1185">Reference proteome</keyword>
<dbReference type="AlphaFoldDB" id="A0A6F8PL44"/>
<gene>
    <name evidence="2" type="ORF">THMIRHAT_05520</name>
</gene>
<accession>A0A6F8PL44</accession>
<dbReference type="Proteomes" id="UP000501466">
    <property type="component" value="Chromosome"/>
</dbReference>
<dbReference type="InterPro" id="IPR011002">
    <property type="entry name" value="FliG_a-hlx"/>
</dbReference>
<dbReference type="EMBL" id="AP021888">
    <property type="protein sequence ID" value="BBP42806.1"/>
    <property type="molecule type" value="Genomic_DNA"/>
</dbReference>
<dbReference type="KEGG" id="tzo:THMIRHAT_05520"/>
<organism evidence="2 3">
    <name type="scientific">Thiosulfativibrio zosterae</name>
    <dbReference type="NCBI Taxonomy" id="2675053"/>
    <lineage>
        <taxon>Bacteria</taxon>
        <taxon>Pseudomonadati</taxon>
        <taxon>Pseudomonadota</taxon>
        <taxon>Gammaproteobacteria</taxon>
        <taxon>Thiotrichales</taxon>
        <taxon>Piscirickettsiaceae</taxon>
        <taxon>Thiosulfativibrio</taxon>
    </lineage>
</organism>
<reference evidence="3" key="1">
    <citation type="submission" date="2019-11" db="EMBL/GenBank/DDBJ databases">
        <title>Isolation and characterization of two novel species in the genus Thiomicrorhabdus.</title>
        <authorList>
            <person name="Mochizuki J."/>
            <person name="Kojima H."/>
            <person name="Fukui M."/>
        </authorList>
    </citation>
    <scope>NUCLEOTIDE SEQUENCE [LARGE SCALE GENOMIC DNA]</scope>
    <source>
        <strain evidence="3">AkT22</strain>
    </source>
</reference>
<feature type="domain" description="Flagellar motor switch protein FliG C-terminal" evidence="1">
    <location>
        <begin position="64"/>
        <end position="146"/>
    </location>
</feature>
<proteinExistence type="predicted"/>
<dbReference type="Gene3D" id="1.10.220.30">
    <property type="match status" value="1"/>
</dbReference>
<evidence type="ECO:0000313" key="2">
    <source>
        <dbReference type="EMBL" id="BBP42806.1"/>
    </source>
</evidence>